<evidence type="ECO:0000256" key="7">
    <source>
        <dbReference type="ARBA" id="ARBA00022723"/>
    </source>
</evidence>
<dbReference type="GO" id="GO:0005739">
    <property type="term" value="C:mitochondrion"/>
    <property type="evidence" value="ECO:0007669"/>
    <property type="project" value="TreeGrafter"/>
</dbReference>
<dbReference type="Proteomes" id="UP000284375">
    <property type="component" value="Unassembled WGS sequence"/>
</dbReference>
<proteinExistence type="inferred from homology"/>
<comment type="catalytic activity">
    <reaction evidence="1">
        <text>Endonucleolytic cleavage of RNA, removing extra 3' nucleotides from tRNA precursor, generating 3' termini of tRNAs. A 3'-hydroxy group is left at the tRNA terminus and a 5'-phosphoryl group is left at the trailer molecule.</text>
        <dbReference type="EC" id="3.1.26.11"/>
    </reaction>
</comment>
<dbReference type="GO" id="GO:0046872">
    <property type="term" value="F:metal ion binding"/>
    <property type="evidence" value="ECO:0007669"/>
    <property type="project" value="UniProtKB-KW"/>
</dbReference>
<accession>A0A423W4J6</accession>
<evidence type="ECO:0000256" key="6">
    <source>
        <dbReference type="ARBA" id="ARBA00022722"/>
    </source>
</evidence>
<protein>
    <recommendedName>
        <fullName evidence="4">ribonuclease Z</fullName>
        <ecNumber evidence="4">3.1.26.11</ecNumber>
    </recommendedName>
</protein>
<dbReference type="PANTHER" id="PTHR12553">
    <property type="entry name" value="ZINC PHOSPHODIESTERASE ELAC PROTEIN 2"/>
    <property type="match status" value="1"/>
</dbReference>
<evidence type="ECO:0000256" key="10">
    <source>
        <dbReference type="ARBA" id="ARBA00022833"/>
    </source>
</evidence>
<dbReference type="CDD" id="cd07718">
    <property type="entry name" value="RNaseZ_ELAC1_ELAC2-C-term-like_MBL-fold"/>
    <property type="match status" value="1"/>
</dbReference>
<feature type="domain" description="Metallo-beta-lactamase" evidence="11">
    <location>
        <begin position="834"/>
        <end position="1036"/>
    </location>
</feature>
<keyword evidence="8" id="KW-0255">Endonuclease</keyword>
<comment type="similarity">
    <text evidence="3">Belongs to the RNase Z family.</text>
</comment>
<dbReference type="EMBL" id="LJZO01000014">
    <property type="protein sequence ID" value="ROV98244.1"/>
    <property type="molecule type" value="Genomic_DNA"/>
</dbReference>
<name>A0A423W4J6_CYTCH</name>
<dbReference type="SMART" id="SM00849">
    <property type="entry name" value="Lactamase_B"/>
    <property type="match status" value="1"/>
</dbReference>
<dbReference type="InterPro" id="IPR047151">
    <property type="entry name" value="RNZ2-like"/>
</dbReference>
<dbReference type="SUPFAM" id="SSF56281">
    <property type="entry name" value="Metallo-hydrolase/oxidoreductase"/>
    <property type="match status" value="2"/>
</dbReference>
<dbReference type="STRING" id="252740.A0A423W4J6"/>
<dbReference type="OrthoDB" id="527344at2759"/>
<evidence type="ECO:0000256" key="3">
    <source>
        <dbReference type="ARBA" id="ARBA00007823"/>
    </source>
</evidence>
<dbReference type="PANTHER" id="PTHR12553:SF49">
    <property type="entry name" value="ZINC PHOSPHODIESTERASE ELAC PROTEIN 2"/>
    <property type="match status" value="1"/>
</dbReference>
<evidence type="ECO:0000313" key="13">
    <source>
        <dbReference type="Proteomes" id="UP000284375"/>
    </source>
</evidence>
<dbReference type="Pfam" id="PF12706">
    <property type="entry name" value="Lactamase_B_2"/>
    <property type="match status" value="1"/>
</dbReference>
<evidence type="ECO:0000256" key="8">
    <source>
        <dbReference type="ARBA" id="ARBA00022759"/>
    </source>
</evidence>
<keyword evidence="5" id="KW-0819">tRNA processing</keyword>
<evidence type="ECO:0000313" key="12">
    <source>
        <dbReference type="EMBL" id="ROV98244.1"/>
    </source>
</evidence>
<comment type="cofactor">
    <cofactor evidence="2">
        <name>Zn(2+)</name>
        <dbReference type="ChEBI" id="CHEBI:29105"/>
    </cofactor>
</comment>
<dbReference type="InterPro" id="IPR001279">
    <property type="entry name" value="Metallo-B-lactamas"/>
</dbReference>
<evidence type="ECO:0000259" key="11">
    <source>
        <dbReference type="SMART" id="SM00849"/>
    </source>
</evidence>
<evidence type="ECO:0000256" key="5">
    <source>
        <dbReference type="ARBA" id="ARBA00022694"/>
    </source>
</evidence>
<dbReference type="InterPro" id="IPR036866">
    <property type="entry name" value="RibonucZ/Hydroxyglut_hydro"/>
</dbReference>
<keyword evidence="9" id="KW-0378">Hydrolase</keyword>
<keyword evidence="10" id="KW-0862">Zinc</keyword>
<evidence type="ECO:0000256" key="4">
    <source>
        <dbReference type="ARBA" id="ARBA00012477"/>
    </source>
</evidence>
<gene>
    <name evidence="12" type="ORF">VSDG_04374</name>
</gene>
<organism evidence="12 13">
    <name type="scientific">Cytospora chrysosperma</name>
    <name type="common">Cytospora canker fungus</name>
    <name type="synonym">Sphaeria chrysosperma</name>
    <dbReference type="NCBI Taxonomy" id="252740"/>
    <lineage>
        <taxon>Eukaryota</taxon>
        <taxon>Fungi</taxon>
        <taxon>Dikarya</taxon>
        <taxon>Ascomycota</taxon>
        <taxon>Pezizomycotina</taxon>
        <taxon>Sordariomycetes</taxon>
        <taxon>Sordariomycetidae</taxon>
        <taxon>Diaporthales</taxon>
        <taxon>Cytosporaceae</taxon>
        <taxon>Cytospora</taxon>
    </lineage>
</organism>
<dbReference type="GO" id="GO:0042781">
    <property type="term" value="F:3'-tRNA processing endoribonuclease activity"/>
    <property type="evidence" value="ECO:0007669"/>
    <property type="project" value="UniProtKB-EC"/>
</dbReference>
<evidence type="ECO:0000256" key="2">
    <source>
        <dbReference type="ARBA" id="ARBA00001947"/>
    </source>
</evidence>
<keyword evidence="6" id="KW-0540">Nuclease</keyword>
<dbReference type="InterPro" id="IPR027794">
    <property type="entry name" value="tRNase_Z_dom"/>
</dbReference>
<keyword evidence="13" id="KW-1185">Reference proteome</keyword>
<reference evidence="12 13" key="1">
    <citation type="submission" date="2015-09" db="EMBL/GenBank/DDBJ databases">
        <title>Host preference determinants of Valsa canker pathogens revealed by comparative genomics.</title>
        <authorList>
            <person name="Yin Z."/>
            <person name="Huang L."/>
        </authorList>
    </citation>
    <scope>NUCLEOTIDE SEQUENCE [LARGE SCALE GENOMIC DNA]</scope>
    <source>
        <strain evidence="12 13">YSFL</strain>
    </source>
</reference>
<evidence type="ECO:0000256" key="9">
    <source>
        <dbReference type="ARBA" id="ARBA00022801"/>
    </source>
</evidence>
<dbReference type="Pfam" id="PF13691">
    <property type="entry name" value="Lactamase_B_4"/>
    <property type="match status" value="1"/>
</dbReference>
<comment type="caution">
    <text evidence="12">The sequence shown here is derived from an EMBL/GenBank/DDBJ whole genome shotgun (WGS) entry which is preliminary data.</text>
</comment>
<keyword evidence="7" id="KW-0479">Metal-binding</keyword>
<dbReference type="GO" id="GO:1990180">
    <property type="term" value="P:mitochondrial tRNA 3'-end processing"/>
    <property type="evidence" value="ECO:0007669"/>
    <property type="project" value="TreeGrafter"/>
</dbReference>
<dbReference type="Gene3D" id="3.60.15.10">
    <property type="entry name" value="Ribonuclease Z/Hydroxyacylglutathione hydrolase-like"/>
    <property type="match status" value="2"/>
</dbReference>
<evidence type="ECO:0000256" key="1">
    <source>
        <dbReference type="ARBA" id="ARBA00000402"/>
    </source>
</evidence>
<dbReference type="EC" id="3.1.26.11" evidence="4"/>
<sequence length="1123" mass="124420">MTFMLGCMAKSFTPEGVPPMGAVSPDGRPCTLGTGALIFDSKDQSRVLVTAMVLSSELESSFDLVGKVTLVTVLEWCSSVPSSLFLLFSRMGLLAMVDRSSWSLLVLVLGGCAERLYTLMRSSVLPDASITFCDWPGAGALGGETARHRMAEVWALKRKLSANLTSDGFEGDIVAVTPWRTRSYEPAMSCIVTGELLRAVVRQASRASTIRFRPAHSSFRSVEIPPNFFGPQSRVVDLLPSYSDSIHDRFKGRPHSFLVYRSDGSEVSTYQYPKSSVDIPGSGFRSPMLSWVQVVSTPTADTPGACILLHFDNRRYIFGHIAEGTQRHMNQRRVGLSKLDEIFLTGPVTWSNTGGLLGMILTIADVVALQGLPDDNAKKLKKKKDQGLSTVPSLKIHGAENINQMLATARRFIFRKGLPLRLHEIRHDTRLDQKEIRDPDFEDANIKVWSVSLKPDEQVKLQGRKRSHDDMIAEENGKSSGTGQNADELETNHKIVKSVVEHMFDSNWELDALAETTLHKVKLPAAIFVRGEDGKIKKYEGPMPGGPGQVPDIPVLTRTPWPATRISSLPPTSPSTQSISYIVKSQPRRGKFNVQEAQRHGVAKTDYKKLTAGETVQGKDGVEVTPEMCVGQTIEGRAFVVVDLPDLSYIEPFLARAEWSTVSLMGTVDIMYWILGSGVVNDPRIQAFMKDRQSMKHSVFSPDASPNYVSLESAAGNLIKSHRIDPERFPLPVYNNKSHGEDSEVFKPARTGAKLQLAPRVMFQDEEILPLMDTIEPLNDMDQDVVEMADEARTKLSDPAFLAHIENTEKDIPNRDVEIIPLGTGSALPSKYRNVSATIVRVPGSGAYLFDCGENTLGQLRRMYGYAGADEILRELKVIWISHLHADHHLGTASVIKAWRDATANDPRPPRLAVASHTNMLEWLREYADIEDFGFDRIRLVEIRGHAQRETKSQPFIANQTLAREMGITRIDAARVDHCHGALACVFTWPSGLRIAYSGDCRPSPTFAEIGRDCTLLIHESTLDDELRGDALVKKHCTMSEALGVARDMRARRVLLTHFSQRYPKIANASSSSGEGGVKDQVVLMAFDQMCVKLGDFKKAELFLPALRKLYEEAGEEEPPKTD</sequence>
<dbReference type="AlphaFoldDB" id="A0A423W4J6"/>